<dbReference type="EMBL" id="CAXIEN010000006">
    <property type="protein sequence ID" value="CAL1262577.1"/>
    <property type="molecule type" value="Genomic_DNA"/>
</dbReference>
<evidence type="ECO:0000313" key="2">
    <source>
        <dbReference type="EMBL" id="CAL1262577.1"/>
    </source>
</evidence>
<gene>
    <name evidence="2" type="ORF">LARSCL_LOCUS1064</name>
</gene>
<feature type="transmembrane region" description="Helical" evidence="1">
    <location>
        <begin position="6"/>
        <end position="29"/>
    </location>
</feature>
<name>A0AAV1YUD9_9ARAC</name>
<evidence type="ECO:0000313" key="3">
    <source>
        <dbReference type="Proteomes" id="UP001497382"/>
    </source>
</evidence>
<reference evidence="2 3" key="1">
    <citation type="submission" date="2024-04" db="EMBL/GenBank/DDBJ databases">
        <authorList>
            <person name="Rising A."/>
            <person name="Reimegard J."/>
            <person name="Sonavane S."/>
            <person name="Akerstrom W."/>
            <person name="Nylinder S."/>
            <person name="Hedman E."/>
            <person name="Kallberg Y."/>
        </authorList>
    </citation>
    <scope>NUCLEOTIDE SEQUENCE [LARGE SCALE GENOMIC DNA]</scope>
</reference>
<keyword evidence="1" id="KW-0472">Membrane</keyword>
<organism evidence="2 3">
    <name type="scientific">Larinioides sclopetarius</name>
    <dbReference type="NCBI Taxonomy" id="280406"/>
    <lineage>
        <taxon>Eukaryota</taxon>
        <taxon>Metazoa</taxon>
        <taxon>Ecdysozoa</taxon>
        <taxon>Arthropoda</taxon>
        <taxon>Chelicerata</taxon>
        <taxon>Arachnida</taxon>
        <taxon>Araneae</taxon>
        <taxon>Araneomorphae</taxon>
        <taxon>Entelegynae</taxon>
        <taxon>Araneoidea</taxon>
        <taxon>Araneidae</taxon>
        <taxon>Larinioides</taxon>
    </lineage>
</organism>
<dbReference type="Proteomes" id="UP001497382">
    <property type="component" value="Unassembled WGS sequence"/>
</dbReference>
<feature type="non-terminal residue" evidence="2">
    <location>
        <position position="50"/>
    </location>
</feature>
<evidence type="ECO:0000256" key="1">
    <source>
        <dbReference type="SAM" id="Phobius"/>
    </source>
</evidence>
<accession>A0AAV1YUD9</accession>
<keyword evidence="3" id="KW-1185">Reference proteome</keyword>
<keyword evidence="1" id="KW-0812">Transmembrane</keyword>
<keyword evidence="1" id="KW-1133">Transmembrane helix</keyword>
<protein>
    <submittedName>
        <fullName evidence="2">Uncharacterized protein</fullName>
    </submittedName>
</protein>
<dbReference type="AlphaFoldDB" id="A0AAV1YUD9"/>
<proteinExistence type="predicted"/>
<sequence>MENSVIHIYTYIYIFFNGEWFGVLGVMIGEDMQKFSGSRDMRTIAIGRFF</sequence>
<comment type="caution">
    <text evidence="2">The sequence shown here is derived from an EMBL/GenBank/DDBJ whole genome shotgun (WGS) entry which is preliminary data.</text>
</comment>